<dbReference type="SUPFAM" id="SSF49764">
    <property type="entry name" value="HSP20-like chaperones"/>
    <property type="match status" value="1"/>
</dbReference>
<keyword evidence="1" id="KW-0479">Metal-binding</keyword>
<evidence type="ECO:0000313" key="8">
    <source>
        <dbReference type="Proteomes" id="UP000494040"/>
    </source>
</evidence>
<proteinExistence type="predicted"/>
<evidence type="ECO:0000256" key="1">
    <source>
        <dbReference type="ARBA" id="ARBA00022723"/>
    </source>
</evidence>
<evidence type="ECO:0000256" key="2">
    <source>
        <dbReference type="ARBA" id="ARBA00022737"/>
    </source>
</evidence>
<dbReference type="Proteomes" id="UP000494040">
    <property type="component" value="Unassembled WGS sequence"/>
</dbReference>
<keyword evidence="8" id="KW-1185">Reference proteome</keyword>
<dbReference type="PROSITE" id="PS51401">
    <property type="entry name" value="CHORD"/>
    <property type="match status" value="2"/>
</dbReference>
<dbReference type="Gene3D" id="2.60.40.790">
    <property type="match status" value="1"/>
</dbReference>
<evidence type="ECO:0008006" key="9">
    <source>
        <dbReference type="Google" id="ProtNLM"/>
    </source>
</evidence>
<dbReference type="PROSITE" id="PS51203">
    <property type="entry name" value="CS"/>
    <property type="match status" value="1"/>
</dbReference>
<dbReference type="InterPro" id="IPR007052">
    <property type="entry name" value="CS_dom"/>
</dbReference>
<evidence type="ECO:0000256" key="4">
    <source>
        <dbReference type="SAM" id="MobiDB-lite"/>
    </source>
</evidence>
<dbReference type="PANTHER" id="PTHR46983">
    <property type="entry name" value="CYSTEINE AND HISTIDINE-RICH DOMAIN-CONTAINING PROTEIN 1"/>
    <property type="match status" value="1"/>
</dbReference>
<dbReference type="Gene3D" id="4.10.1130.20">
    <property type="match status" value="2"/>
</dbReference>
<dbReference type="GO" id="GO:0046872">
    <property type="term" value="F:metal ion binding"/>
    <property type="evidence" value="ECO:0007669"/>
    <property type="project" value="UniProtKB-KW"/>
</dbReference>
<feature type="region of interest" description="Disordered" evidence="4">
    <location>
        <begin position="314"/>
        <end position="338"/>
    </location>
</feature>
<dbReference type="KEGG" id="clec:106665550"/>
<feature type="domain" description="CS" evidence="5">
    <location>
        <begin position="216"/>
        <end position="306"/>
    </location>
</feature>
<dbReference type="EnsemblMetazoa" id="XM_014392039.2">
    <property type="protein sequence ID" value="XP_014247525.1"/>
    <property type="gene ID" value="LOC106665550"/>
</dbReference>
<gene>
    <name evidence="7" type="primary">106665550</name>
</gene>
<reference evidence="7" key="1">
    <citation type="submission" date="2022-01" db="UniProtKB">
        <authorList>
            <consortium name="EnsemblMetazoa"/>
        </authorList>
    </citation>
    <scope>IDENTIFICATION</scope>
</reference>
<evidence type="ECO:0000313" key="7">
    <source>
        <dbReference type="EnsemblMetazoa" id="XP_014247525.1"/>
    </source>
</evidence>
<dbReference type="Pfam" id="PF04969">
    <property type="entry name" value="CS"/>
    <property type="match status" value="1"/>
</dbReference>
<feature type="domain" description="CHORD" evidence="6">
    <location>
        <begin position="146"/>
        <end position="205"/>
    </location>
</feature>
<protein>
    <recommendedName>
        <fullName evidence="9">Cysteine and histidine-rich domain-containing protein</fullName>
    </recommendedName>
</protein>
<evidence type="ECO:0000259" key="6">
    <source>
        <dbReference type="PROSITE" id="PS51401"/>
    </source>
</evidence>
<keyword evidence="2" id="KW-0677">Repeat</keyword>
<keyword evidence="3" id="KW-0862">Zinc</keyword>
<dbReference type="PANTHER" id="PTHR46983:SF3">
    <property type="entry name" value="CHPADIPLOID STATE MAINTENANCE PROTEIN CHPA"/>
    <property type="match status" value="1"/>
</dbReference>
<dbReference type="Pfam" id="PF04968">
    <property type="entry name" value="CHORD"/>
    <property type="match status" value="2"/>
</dbReference>
<name>A0A8I6RP54_CIMLE</name>
<evidence type="ECO:0000259" key="5">
    <source>
        <dbReference type="PROSITE" id="PS51203"/>
    </source>
</evidence>
<dbReference type="AlphaFoldDB" id="A0A8I6RP54"/>
<feature type="compositionally biased region" description="Basic and acidic residues" evidence="4">
    <location>
        <begin position="314"/>
        <end position="327"/>
    </location>
</feature>
<evidence type="ECO:0000256" key="3">
    <source>
        <dbReference type="ARBA" id="ARBA00022833"/>
    </source>
</evidence>
<feature type="domain" description="CHORD" evidence="6">
    <location>
        <begin position="8"/>
        <end position="67"/>
    </location>
</feature>
<dbReference type="OrthoDB" id="10261079at2759"/>
<dbReference type="InterPro" id="IPR007051">
    <property type="entry name" value="CHORD_dom"/>
</dbReference>
<accession>A0A8I6RP54</accession>
<organism evidence="7 8">
    <name type="scientific">Cimex lectularius</name>
    <name type="common">Bed bug</name>
    <name type="synonym">Acanthia lectularia</name>
    <dbReference type="NCBI Taxonomy" id="79782"/>
    <lineage>
        <taxon>Eukaryota</taxon>
        <taxon>Metazoa</taxon>
        <taxon>Ecdysozoa</taxon>
        <taxon>Arthropoda</taxon>
        <taxon>Hexapoda</taxon>
        <taxon>Insecta</taxon>
        <taxon>Pterygota</taxon>
        <taxon>Neoptera</taxon>
        <taxon>Paraneoptera</taxon>
        <taxon>Hemiptera</taxon>
        <taxon>Heteroptera</taxon>
        <taxon>Panheteroptera</taxon>
        <taxon>Cimicomorpha</taxon>
        <taxon>Cimicidae</taxon>
        <taxon>Cimex</taxon>
    </lineage>
</organism>
<dbReference type="InterPro" id="IPR039790">
    <property type="entry name" value="CHRD1"/>
</dbReference>
<sequence>MSAQNLLCYNSGCGMTFDPKENKEDSCRYHSGVPVFHDAYKGWSCCKKKCTDFTEFLNIKGCCLSYHSNVKPPEPEKPQNAVIEQEVIEVKPIMAQRLPRPPLDTPLVQIKPTVTDSLIKQLSLLTCEKQSSVQVDDNVLQIGTTCKNNSCKTVYEGPHTNETTCTYHSGVPIFHEGLKYWTCCMKKTTDFETFLSQVGCKTGDHVWTQKKLKAGDIKCRTDWHQTEKFVYFTIFGKKADPDNSTFEMNPIRIKFSLFFPEQSGSFEKDMELSGIIDIENSKVTMSPAKVEIQLRKKEPGSWSRFEAIKYEDSNDTKFKDSDKKEETSQIESVDLSCI</sequence>
<dbReference type="InterPro" id="IPR008978">
    <property type="entry name" value="HSP20-like_chaperone"/>
</dbReference>
<dbReference type="OMA" id="KHRWVAK"/>